<gene>
    <name evidence="1" type="ORF">SJI18_00985</name>
</gene>
<sequence length="513" mass="60527">MNNRNKDYTDHFSPDISNEIKEYAIEKAFKFSRYIFTRKDKKQQYGYCTYCESEFKTNGLKHNEETTCPRCRSKVMVRSGGMGRKYMIDTVYFVYYEKSIKDPNVLIARGIQVQRDYRYDYTRVKTDYFLMAMYVFDAIKSESVMLKHSYYGDRFERTRSICSLSGAFDQRGARVSYSRESIEVAIKDTPFKYSTWDSYYSGDMTKFFEFYTKYPCVEYLTKEGYKGLVKNKLDGGLTYRTINWRGKTIFKILKINKQDLQQIKAKKIDVTFSFLKIFQEARKRNWNLTLEETISVAKDYLCCYDSLQNALKYSSMKKLLNYFSKQYNDYNICKIGKNYYGHSSVLTTFRDYISDCIKLEMDTTKDQVIFPRDLFTAHQNTIKQIKMQKNEKLDVLIRDRAKILEKYIFKSNGLMIRPAMSSQDLIDEGSALTHCVATNYTDSYAKGNTNIFFIRKTSELDKSYYTIEIKKDKIIQVHGKNNRSPSVDVQEFIKAFTAEKLNTKKKNRVKLSA</sequence>
<keyword evidence="2" id="KW-1185">Reference proteome</keyword>
<name>A0ABU7UHK3_9CLOT</name>
<protein>
    <submittedName>
        <fullName evidence="1">PcfJ domain-containing protein</fullName>
    </submittedName>
</protein>
<proteinExistence type="predicted"/>
<evidence type="ECO:0000313" key="2">
    <source>
        <dbReference type="Proteomes" id="UP001498469"/>
    </source>
</evidence>
<organism evidence="1 2">
    <name type="scientific">Clostridium frigoriphilum</name>
    <dbReference type="NCBI Taxonomy" id="443253"/>
    <lineage>
        <taxon>Bacteria</taxon>
        <taxon>Bacillati</taxon>
        <taxon>Bacillota</taxon>
        <taxon>Clostridia</taxon>
        <taxon>Eubacteriales</taxon>
        <taxon>Clostridiaceae</taxon>
        <taxon>Clostridium</taxon>
    </lineage>
</organism>
<dbReference type="InterPro" id="IPR025586">
    <property type="entry name" value="PcfJ"/>
</dbReference>
<dbReference type="EMBL" id="JAZHFS010000001">
    <property type="protein sequence ID" value="MEF2110878.1"/>
    <property type="molecule type" value="Genomic_DNA"/>
</dbReference>
<dbReference type="Pfam" id="PF14284">
    <property type="entry name" value="PcfJ"/>
    <property type="match status" value="1"/>
</dbReference>
<accession>A0ABU7UHK3</accession>
<dbReference type="RefSeq" id="WP_253201627.1">
    <property type="nucleotide sequence ID" value="NZ_JAZHFS010000001.1"/>
</dbReference>
<reference evidence="1 2" key="1">
    <citation type="submission" date="2023-11" db="EMBL/GenBank/DDBJ databases">
        <title>Draft genome sequence of a psychrophilic Clostridium strain from permafrost water brine.</title>
        <authorList>
            <person name="Shcherbakova V.A."/>
            <person name="Trubitsyn V.E."/>
            <person name="Zakharyuk A.G."/>
        </authorList>
    </citation>
    <scope>NUCLEOTIDE SEQUENCE [LARGE SCALE GENOMIC DNA]</scope>
    <source>
        <strain evidence="1 2">14F</strain>
    </source>
</reference>
<evidence type="ECO:0000313" key="1">
    <source>
        <dbReference type="EMBL" id="MEF2110878.1"/>
    </source>
</evidence>
<comment type="caution">
    <text evidence="1">The sequence shown here is derived from an EMBL/GenBank/DDBJ whole genome shotgun (WGS) entry which is preliminary data.</text>
</comment>
<dbReference type="Proteomes" id="UP001498469">
    <property type="component" value="Unassembled WGS sequence"/>
</dbReference>